<dbReference type="AlphaFoldDB" id="A0AAN1QPN1"/>
<organism evidence="1 2">
    <name type="scientific">Synechococcus elongatus PCC 11801</name>
    <dbReference type="NCBI Taxonomy" id="2219813"/>
    <lineage>
        <taxon>Bacteria</taxon>
        <taxon>Bacillati</taxon>
        <taxon>Cyanobacteriota</taxon>
        <taxon>Cyanophyceae</taxon>
        <taxon>Synechococcales</taxon>
        <taxon>Synechococcaceae</taxon>
        <taxon>Synechococcus</taxon>
    </lineage>
</organism>
<dbReference type="EMBL" id="CP030139">
    <property type="protein sequence ID" value="AZB73065.1"/>
    <property type="molecule type" value="Genomic_DNA"/>
</dbReference>
<dbReference type="RefSeq" id="WP_208673472.1">
    <property type="nucleotide sequence ID" value="NZ_CP030139.2"/>
</dbReference>
<name>A0AAN1QPN1_SYNEL</name>
<sequence length="91" mass="10507">MRSPAEHFQDLEALMLTKAAELEADVRSLQQQDQTTEWPTAWKRHYNHRFAQIFCQSRPLRNWAADAAAWGLLPDRRYPSAGNQPASSDRP</sequence>
<reference evidence="1 2" key="1">
    <citation type="journal article" date="2018" name="Sci. Rep.">
        <title>Genome Features and Biochemical Characteristics of a Robust, Fast Growing and Naturally Transformable Cyanobacterium Synechococcus elongatus PCC 11801 Isolated from India.</title>
        <authorList>
            <person name="Jaiswal D."/>
            <person name="Sengupta A."/>
            <person name="Sohoni S."/>
            <person name="Sengupta S."/>
            <person name="Phadnavis A.G."/>
            <person name="Pakrasi H.B."/>
            <person name="Wangikar P.P."/>
        </authorList>
    </citation>
    <scope>NUCLEOTIDE SEQUENCE [LARGE SCALE GENOMIC DNA]</scope>
    <source>
        <strain evidence="1 2">PCC 11801</strain>
    </source>
</reference>
<evidence type="ECO:0000313" key="1">
    <source>
        <dbReference type="EMBL" id="AZB73065.1"/>
    </source>
</evidence>
<accession>A0AAN1QPN1</accession>
<proteinExistence type="predicted"/>
<protein>
    <submittedName>
        <fullName evidence="1">Uncharacterized protein</fullName>
    </submittedName>
</protein>
<evidence type="ECO:0000313" key="2">
    <source>
        <dbReference type="Proteomes" id="UP000267249"/>
    </source>
</evidence>
<gene>
    <name evidence="1" type="ORF">DOP62_10345</name>
</gene>
<dbReference type="Proteomes" id="UP000267249">
    <property type="component" value="Chromosome"/>
</dbReference>